<dbReference type="InParanoid" id="A0A0C3CWW6"/>
<reference evidence="1 2" key="1">
    <citation type="submission" date="2014-04" db="EMBL/GenBank/DDBJ databases">
        <authorList>
            <consortium name="DOE Joint Genome Institute"/>
            <person name="Kuo A."/>
            <person name="Kohler A."/>
            <person name="Nagy L.G."/>
            <person name="Floudas D."/>
            <person name="Copeland A."/>
            <person name="Barry K.W."/>
            <person name="Cichocki N."/>
            <person name="Veneault-Fourrey C."/>
            <person name="LaButti K."/>
            <person name="Lindquist E.A."/>
            <person name="Lipzen A."/>
            <person name="Lundell T."/>
            <person name="Morin E."/>
            <person name="Murat C."/>
            <person name="Sun H."/>
            <person name="Tunlid A."/>
            <person name="Henrissat B."/>
            <person name="Grigoriev I.V."/>
            <person name="Hibbett D.S."/>
            <person name="Martin F."/>
            <person name="Nordberg H.P."/>
            <person name="Cantor M.N."/>
            <person name="Hua S.X."/>
        </authorList>
    </citation>
    <scope>NUCLEOTIDE SEQUENCE [LARGE SCALE GENOMIC DNA]</scope>
    <source>
        <strain evidence="1 2">Foug A</strain>
    </source>
</reference>
<dbReference type="Proteomes" id="UP000053989">
    <property type="component" value="Unassembled WGS sequence"/>
</dbReference>
<dbReference type="AlphaFoldDB" id="A0A0C3CWW6"/>
<organism evidence="1 2">
    <name type="scientific">Scleroderma citrinum Foug A</name>
    <dbReference type="NCBI Taxonomy" id="1036808"/>
    <lineage>
        <taxon>Eukaryota</taxon>
        <taxon>Fungi</taxon>
        <taxon>Dikarya</taxon>
        <taxon>Basidiomycota</taxon>
        <taxon>Agaricomycotina</taxon>
        <taxon>Agaricomycetes</taxon>
        <taxon>Agaricomycetidae</taxon>
        <taxon>Boletales</taxon>
        <taxon>Sclerodermatineae</taxon>
        <taxon>Sclerodermataceae</taxon>
        <taxon>Scleroderma</taxon>
    </lineage>
</organism>
<accession>A0A0C3CWW6</accession>
<evidence type="ECO:0000313" key="1">
    <source>
        <dbReference type="EMBL" id="KIM53050.1"/>
    </source>
</evidence>
<evidence type="ECO:0000313" key="2">
    <source>
        <dbReference type="Proteomes" id="UP000053989"/>
    </source>
</evidence>
<reference evidence="2" key="2">
    <citation type="submission" date="2015-01" db="EMBL/GenBank/DDBJ databases">
        <title>Evolutionary Origins and Diversification of the Mycorrhizal Mutualists.</title>
        <authorList>
            <consortium name="DOE Joint Genome Institute"/>
            <consortium name="Mycorrhizal Genomics Consortium"/>
            <person name="Kohler A."/>
            <person name="Kuo A."/>
            <person name="Nagy L.G."/>
            <person name="Floudas D."/>
            <person name="Copeland A."/>
            <person name="Barry K.W."/>
            <person name="Cichocki N."/>
            <person name="Veneault-Fourrey C."/>
            <person name="LaButti K."/>
            <person name="Lindquist E.A."/>
            <person name="Lipzen A."/>
            <person name="Lundell T."/>
            <person name="Morin E."/>
            <person name="Murat C."/>
            <person name="Riley R."/>
            <person name="Ohm R."/>
            <person name="Sun H."/>
            <person name="Tunlid A."/>
            <person name="Henrissat B."/>
            <person name="Grigoriev I.V."/>
            <person name="Hibbett D.S."/>
            <person name="Martin F."/>
        </authorList>
    </citation>
    <scope>NUCLEOTIDE SEQUENCE [LARGE SCALE GENOMIC DNA]</scope>
    <source>
        <strain evidence="2">Foug A</strain>
    </source>
</reference>
<name>A0A0C3CWW6_9AGAM</name>
<proteinExistence type="predicted"/>
<sequence>MFPYFSPQARSTVTSILQSAPCTTPTYGALLKRNTQLLYCLHCYRFDPSSICVLVVLVPHPPLILSHAPASWVNSIAPRLVTRNQQVHSAMWSRFSYLDRPESKSSLGTHFRVHILRSFDRFVTLSPLER</sequence>
<dbReference type="EMBL" id="KN822191">
    <property type="protein sequence ID" value="KIM53050.1"/>
    <property type="molecule type" value="Genomic_DNA"/>
</dbReference>
<dbReference type="HOGENOM" id="CLU_1939380_0_0_1"/>
<keyword evidence="2" id="KW-1185">Reference proteome</keyword>
<gene>
    <name evidence="1" type="ORF">SCLCIDRAFT_465893</name>
</gene>
<protein>
    <submittedName>
        <fullName evidence="1">Uncharacterized protein</fullName>
    </submittedName>
</protein>